<dbReference type="RefSeq" id="WP_109689046.1">
    <property type="nucleotide sequence ID" value="NZ_QGGL01000008.1"/>
</dbReference>
<evidence type="ECO:0000313" key="3">
    <source>
        <dbReference type="Proteomes" id="UP000245634"/>
    </source>
</evidence>
<evidence type="ECO:0000256" key="1">
    <source>
        <dbReference type="SAM" id="MobiDB-lite"/>
    </source>
</evidence>
<dbReference type="EMBL" id="QGGL01000008">
    <property type="protein sequence ID" value="PWK13079.1"/>
    <property type="molecule type" value="Genomic_DNA"/>
</dbReference>
<proteinExistence type="predicted"/>
<protein>
    <submittedName>
        <fullName evidence="2">Uncharacterized protein</fullName>
    </submittedName>
</protein>
<evidence type="ECO:0000313" key="2">
    <source>
        <dbReference type="EMBL" id="PWK13079.1"/>
    </source>
</evidence>
<feature type="compositionally biased region" description="Basic and acidic residues" evidence="1">
    <location>
        <begin position="175"/>
        <end position="193"/>
    </location>
</feature>
<reference evidence="2 3" key="1">
    <citation type="submission" date="2018-05" db="EMBL/GenBank/DDBJ databases">
        <title>Genomic Encyclopedia of Type Strains, Phase IV (KMG-IV): sequencing the most valuable type-strain genomes for metagenomic binning, comparative biology and taxonomic classification.</title>
        <authorList>
            <person name="Goeker M."/>
        </authorList>
    </citation>
    <scope>NUCLEOTIDE SEQUENCE [LARGE SCALE GENOMIC DNA]</scope>
    <source>
        <strain evidence="2 3">DSM 18773</strain>
    </source>
</reference>
<dbReference type="Proteomes" id="UP000245634">
    <property type="component" value="Unassembled WGS sequence"/>
</dbReference>
<keyword evidence="3" id="KW-1185">Reference proteome</keyword>
<dbReference type="AlphaFoldDB" id="A0A316D8A6"/>
<comment type="caution">
    <text evidence="2">The sequence shown here is derived from an EMBL/GenBank/DDBJ whole genome shotgun (WGS) entry which is preliminary data.</text>
</comment>
<sequence length="222" mass="24217">MKKATAILFGASICIGVFGYYSMSSNTAITTTSAPVPEVQTSQPNTIVVKGVIAAKSKTELVGESDVIIHGKVKELLPSAWSNPNGERGQDVRNVIQTDVVVHVGKTFKGEPYAKDIAVRIEKGKVGNTTWVSEGYPDFTPGEEVVLFLCQDHRDVAVPQESYYVLTGMLQGKFAHDPKHPEDKQLHNEKEAIDPTQLADEIATEEEAYKKLPKPAKPQGNI</sequence>
<feature type="region of interest" description="Disordered" evidence="1">
    <location>
        <begin position="175"/>
        <end position="196"/>
    </location>
</feature>
<dbReference type="OrthoDB" id="2381512at2"/>
<accession>A0A316D8A6</accession>
<organism evidence="2 3">
    <name type="scientific">Tumebacillus permanentifrigoris</name>
    <dbReference type="NCBI Taxonomy" id="378543"/>
    <lineage>
        <taxon>Bacteria</taxon>
        <taxon>Bacillati</taxon>
        <taxon>Bacillota</taxon>
        <taxon>Bacilli</taxon>
        <taxon>Bacillales</taxon>
        <taxon>Alicyclobacillaceae</taxon>
        <taxon>Tumebacillus</taxon>
    </lineage>
</organism>
<gene>
    <name evidence="2" type="ORF">C7459_10898</name>
</gene>
<name>A0A316D8A6_9BACL</name>